<evidence type="ECO:0000256" key="1">
    <source>
        <dbReference type="ARBA" id="ARBA00023125"/>
    </source>
</evidence>
<evidence type="ECO:0000313" key="4">
    <source>
        <dbReference type="Proteomes" id="UP000284621"/>
    </source>
</evidence>
<dbReference type="InterPro" id="IPR050807">
    <property type="entry name" value="TransReg_Diox_bact_type"/>
</dbReference>
<dbReference type="SMART" id="SM00530">
    <property type="entry name" value="HTH_XRE"/>
    <property type="match status" value="1"/>
</dbReference>
<feature type="domain" description="HTH cro/C1-type" evidence="2">
    <location>
        <begin position="14"/>
        <end position="68"/>
    </location>
</feature>
<dbReference type="GO" id="GO:0003700">
    <property type="term" value="F:DNA-binding transcription factor activity"/>
    <property type="evidence" value="ECO:0007669"/>
    <property type="project" value="TreeGrafter"/>
</dbReference>
<dbReference type="GO" id="GO:0005829">
    <property type="term" value="C:cytosol"/>
    <property type="evidence" value="ECO:0007669"/>
    <property type="project" value="TreeGrafter"/>
</dbReference>
<proteinExistence type="predicted"/>
<dbReference type="PANTHER" id="PTHR46797:SF1">
    <property type="entry name" value="METHYLPHOSPHONATE SYNTHASE"/>
    <property type="match status" value="1"/>
</dbReference>
<protein>
    <submittedName>
        <fullName evidence="3">XRE family transcriptional regulator</fullName>
    </submittedName>
</protein>
<dbReference type="InterPro" id="IPR010982">
    <property type="entry name" value="Lambda_DNA-bd_dom_sf"/>
</dbReference>
<sequence length="120" mass="13683">MLPEIDFERIGQRVKQARIDKGYTQAELGEVIGCSNNHMSHIETGQTKVSLSLLLKLAYALDMDLNFFLMDTPYVEKDRMIDSEIANKLSQCSPSTLLSVNKIIDILLEQQEREKDSISY</sequence>
<dbReference type="EMBL" id="QSID01000022">
    <property type="protein sequence ID" value="RHC60228.1"/>
    <property type="molecule type" value="Genomic_DNA"/>
</dbReference>
<dbReference type="Proteomes" id="UP000284621">
    <property type="component" value="Unassembled WGS sequence"/>
</dbReference>
<dbReference type="PROSITE" id="PS50943">
    <property type="entry name" value="HTH_CROC1"/>
    <property type="match status" value="1"/>
</dbReference>
<keyword evidence="4" id="KW-1185">Reference proteome</keyword>
<accession>A0A414B1Z4</accession>
<dbReference type="Gene3D" id="1.10.260.40">
    <property type="entry name" value="lambda repressor-like DNA-binding domains"/>
    <property type="match status" value="1"/>
</dbReference>
<dbReference type="Pfam" id="PF01381">
    <property type="entry name" value="HTH_3"/>
    <property type="match status" value="1"/>
</dbReference>
<name>A0A414B1Z4_9FIRM</name>
<dbReference type="GO" id="GO:0003677">
    <property type="term" value="F:DNA binding"/>
    <property type="evidence" value="ECO:0007669"/>
    <property type="project" value="UniProtKB-KW"/>
</dbReference>
<keyword evidence="1" id="KW-0238">DNA-binding</keyword>
<dbReference type="CDD" id="cd00093">
    <property type="entry name" value="HTH_XRE"/>
    <property type="match status" value="1"/>
</dbReference>
<dbReference type="AlphaFoldDB" id="A0A414B1Z4"/>
<reference evidence="3 4" key="1">
    <citation type="submission" date="2018-08" db="EMBL/GenBank/DDBJ databases">
        <title>A genome reference for cultivated species of the human gut microbiota.</title>
        <authorList>
            <person name="Zou Y."/>
            <person name="Xue W."/>
            <person name="Luo G."/>
        </authorList>
    </citation>
    <scope>NUCLEOTIDE SEQUENCE [LARGE SCALE GENOMIC DNA]</scope>
    <source>
        <strain evidence="3 4">AM34-3LB</strain>
    </source>
</reference>
<evidence type="ECO:0000313" key="3">
    <source>
        <dbReference type="EMBL" id="RHC60228.1"/>
    </source>
</evidence>
<dbReference type="SUPFAM" id="SSF47413">
    <property type="entry name" value="lambda repressor-like DNA-binding domains"/>
    <property type="match status" value="1"/>
</dbReference>
<dbReference type="InterPro" id="IPR001387">
    <property type="entry name" value="Cro/C1-type_HTH"/>
</dbReference>
<gene>
    <name evidence="3" type="ORF">DW833_14590</name>
</gene>
<dbReference type="PANTHER" id="PTHR46797">
    <property type="entry name" value="HTH-TYPE TRANSCRIPTIONAL REGULATOR"/>
    <property type="match status" value="1"/>
</dbReference>
<comment type="caution">
    <text evidence="3">The sequence shown here is derived from an EMBL/GenBank/DDBJ whole genome shotgun (WGS) entry which is preliminary data.</text>
</comment>
<organism evidence="3 4">
    <name type="scientific">Anaerobutyricum hallii</name>
    <dbReference type="NCBI Taxonomy" id="39488"/>
    <lineage>
        <taxon>Bacteria</taxon>
        <taxon>Bacillati</taxon>
        <taxon>Bacillota</taxon>
        <taxon>Clostridia</taxon>
        <taxon>Lachnospirales</taxon>
        <taxon>Lachnospiraceae</taxon>
        <taxon>Anaerobutyricum</taxon>
    </lineage>
</organism>
<evidence type="ECO:0000259" key="2">
    <source>
        <dbReference type="PROSITE" id="PS50943"/>
    </source>
</evidence>